<gene>
    <name evidence="2" type="ORF">PUN28_020713</name>
</gene>
<protein>
    <submittedName>
        <fullName evidence="2">Uncharacterized protein</fullName>
    </submittedName>
</protein>
<proteinExistence type="predicted"/>
<feature type="region of interest" description="Disordered" evidence="1">
    <location>
        <begin position="1"/>
        <end position="25"/>
    </location>
</feature>
<reference evidence="2 3" key="1">
    <citation type="submission" date="2023-03" db="EMBL/GenBank/DDBJ databases">
        <title>High recombination rates correlate with genetic variation in Cardiocondyla obscurior ants.</title>
        <authorList>
            <person name="Errbii M."/>
        </authorList>
    </citation>
    <scope>NUCLEOTIDE SEQUENCE [LARGE SCALE GENOMIC DNA]</scope>
    <source>
        <strain evidence="2">Alpha-2009</strain>
        <tissue evidence="2">Whole body</tissue>
    </source>
</reference>
<organism evidence="2 3">
    <name type="scientific">Cardiocondyla obscurior</name>
    <dbReference type="NCBI Taxonomy" id="286306"/>
    <lineage>
        <taxon>Eukaryota</taxon>
        <taxon>Metazoa</taxon>
        <taxon>Ecdysozoa</taxon>
        <taxon>Arthropoda</taxon>
        <taxon>Hexapoda</taxon>
        <taxon>Insecta</taxon>
        <taxon>Pterygota</taxon>
        <taxon>Neoptera</taxon>
        <taxon>Endopterygota</taxon>
        <taxon>Hymenoptera</taxon>
        <taxon>Apocrita</taxon>
        <taxon>Aculeata</taxon>
        <taxon>Formicoidea</taxon>
        <taxon>Formicidae</taxon>
        <taxon>Myrmicinae</taxon>
        <taxon>Cardiocondyla</taxon>
    </lineage>
</organism>
<evidence type="ECO:0000313" key="2">
    <source>
        <dbReference type="EMBL" id="KAL0098757.1"/>
    </source>
</evidence>
<dbReference type="Proteomes" id="UP001430953">
    <property type="component" value="Unassembled WGS sequence"/>
</dbReference>
<evidence type="ECO:0000256" key="1">
    <source>
        <dbReference type="SAM" id="MobiDB-lite"/>
    </source>
</evidence>
<dbReference type="EMBL" id="JADYXP020000038">
    <property type="protein sequence ID" value="KAL0098757.1"/>
    <property type="molecule type" value="Genomic_DNA"/>
</dbReference>
<sequence length="213" mass="23053">MRPNTPASTTSLSHPRGPHLQRARRDLSAPNPLVLLLLRDNSLAEGEERFLLHLSLRDGFDDSREGEVLTYRRSKSGPLLYKRRALGQSVVGRVPAIVALPTLGSATPTYAAQVVTERTMSGDHLCRLKGQSPPNHDAVHPLLKVWTDGADNSKTMGAGNPHRHFTLRLLNTGQRLLRGKSSAQIGAPYTGGLTLTPAEPRARLPSQQGACPG</sequence>
<evidence type="ECO:0000313" key="3">
    <source>
        <dbReference type="Proteomes" id="UP001430953"/>
    </source>
</evidence>
<name>A0AAW2EAS3_9HYME</name>
<comment type="caution">
    <text evidence="2">The sequence shown here is derived from an EMBL/GenBank/DDBJ whole genome shotgun (WGS) entry which is preliminary data.</text>
</comment>
<keyword evidence="3" id="KW-1185">Reference proteome</keyword>
<feature type="compositionally biased region" description="Polar residues" evidence="1">
    <location>
        <begin position="1"/>
        <end position="13"/>
    </location>
</feature>
<accession>A0AAW2EAS3</accession>
<dbReference type="AlphaFoldDB" id="A0AAW2EAS3"/>
<feature type="region of interest" description="Disordered" evidence="1">
    <location>
        <begin position="187"/>
        <end position="213"/>
    </location>
</feature>